<dbReference type="AlphaFoldDB" id="A0A9D9IAN2"/>
<organism evidence="1 2">
    <name type="scientific">Candidatus Ornithospirochaeta stercoravium</name>
    <dbReference type="NCBI Taxonomy" id="2840897"/>
    <lineage>
        <taxon>Bacteria</taxon>
        <taxon>Pseudomonadati</taxon>
        <taxon>Spirochaetota</taxon>
        <taxon>Spirochaetia</taxon>
        <taxon>Spirochaetales</taxon>
        <taxon>Spirochaetaceae</taxon>
        <taxon>Spirochaetaceae incertae sedis</taxon>
        <taxon>Candidatus Ornithospirochaeta</taxon>
    </lineage>
</organism>
<comment type="caution">
    <text evidence="1">The sequence shown here is derived from an EMBL/GenBank/DDBJ whole genome shotgun (WGS) entry which is preliminary data.</text>
</comment>
<evidence type="ECO:0000313" key="2">
    <source>
        <dbReference type="Proteomes" id="UP000810292"/>
    </source>
</evidence>
<accession>A0A9D9IAN2</accession>
<dbReference type="Proteomes" id="UP000810292">
    <property type="component" value="Unassembled WGS sequence"/>
</dbReference>
<proteinExistence type="predicted"/>
<dbReference type="EMBL" id="JADIMF010000075">
    <property type="protein sequence ID" value="MBO8469109.1"/>
    <property type="molecule type" value="Genomic_DNA"/>
</dbReference>
<name>A0A9D9IAN2_9SPIO</name>
<gene>
    <name evidence="1" type="ORF">IAA72_04930</name>
</gene>
<reference evidence="1" key="2">
    <citation type="journal article" date="2021" name="PeerJ">
        <title>Extensive microbial diversity within the chicken gut microbiome revealed by metagenomics and culture.</title>
        <authorList>
            <person name="Gilroy R."/>
            <person name="Ravi A."/>
            <person name="Getino M."/>
            <person name="Pursley I."/>
            <person name="Horton D.L."/>
            <person name="Alikhan N.F."/>
            <person name="Baker D."/>
            <person name="Gharbi K."/>
            <person name="Hall N."/>
            <person name="Watson M."/>
            <person name="Adriaenssens E.M."/>
            <person name="Foster-Nyarko E."/>
            <person name="Jarju S."/>
            <person name="Secka A."/>
            <person name="Antonio M."/>
            <person name="Oren A."/>
            <person name="Chaudhuri R.R."/>
            <person name="La Ragione R."/>
            <person name="Hildebrand F."/>
            <person name="Pallen M.J."/>
        </authorList>
    </citation>
    <scope>NUCLEOTIDE SEQUENCE</scope>
    <source>
        <strain evidence="1">14700</strain>
    </source>
</reference>
<evidence type="ECO:0000313" key="1">
    <source>
        <dbReference type="EMBL" id="MBO8469109.1"/>
    </source>
</evidence>
<sequence length="310" mass="37486">MISIKDYHARYQRWTPYRLAILNQVEFTAYTVSADRETINSIRKHIERVPENVISNQAIDKISFTFHRDFLNEDCNWWCLNLSFATVKVHGEYFTVHFHREYINPYVQSISDHLWMMFRYLILCTPLFKLPVLKRITIGTSDTVLEEKEFKENYITTADEFFSMIYKQRRLKCIELCFDVHKHLTNYVLWNEFKPYDGTLYSKDFKIYDTGCKRWSILSIYDKAREQRERKHRNMQGTLYRFEIRLRSERFIIMKKDRGHKLLNQGYEDLLDDLMPCILKQIRKLGITVDMLKEALPENQKTLREILNSL</sequence>
<protein>
    <submittedName>
        <fullName evidence="1">Uncharacterized protein</fullName>
    </submittedName>
</protein>
<reference evidence="1" key="1">
    <citation type="submission" date="2020-10" db="EMBL/GenBank/DDBJ databases">
        <authorList>
            <person name="Gilroy R."/>
        </authorList>
    </citation>
    <scope>NUCLEOTIDE SEQUENCE</scope>
    <source>
        <strain evidence="1">14700</strain>
    </source>
</reference>